<dbReference type="Proteomes" id="UP001159363">
    <property type="component" value="Chromosome 15"/>
</dbReference>
<evidence type="ECO:0008006" key="4">
    <source>
        <dbReference type="Google" id="ProtNLM"/>
    </source>
</evidence>
<feature type="region of interest" description="Disordered" evidence="1">
    <location>
        <begin position="1"/>
        <end position="21"/>
    </location>
</feature>
<name>A0ABQ9G442_9NEOP</name>
<accession>A0ABQ9G442</accession>
<evidence type="ECO:0000313" key="2">
    <source>
        <dbReference type="EMBL" id="KAJ8866217.1"/>
    </source>
</evidence>
<comment type="caution">
    <text evidence="2">The sequence shown here is derived from an EMBL/GenBank/DDBJ whole genome shotgun (WGS) entry which is preliminary data.</text>
</comment>
<evidence type="ECO:0000256" key="1">
    <source>
        <dbReference type="SAM" id="MobiDB-lite"/>
    </source>
</evidence>
<reference evidence="2 3" key="1">
    <citation type="submission" date="2023-02" db="EMBL/GenBank/DDBJ databases">
        <title>LHISI_Scaffold_Assembly.</title>
        <authorList>
            <person name="Stuart O.P."/>
            <person name="Cleave R."/>
            <person name="Magrath M.J.L."/>
            <person name="Mikheyev A.S."/>
        </authorList>
    </citation>
    <scope>NUCLEOTIDE SEQUENCE [LARGE SCALE GENOMIC DNA]</scope>
    <source>
        <strain evidence="2">Daus_M_001</strain>
        <tissue evidence="2">Leg muscle</tissue>
    </source>
</reference>
<protein>
    <recommendedName>
        <fullName evidence="4">Ribosomal protein S4</fullName>
    </recommendedName>
</protein>
<dbReference type="EMBL" id="JARBHB010000016">
    <property type="protein sequence ID" value="KAJ8866217.1"/>
    <property type="molecule type" value="Genomic_DNA"/>
</dbReference>
<gene>
    <name evidence="2" type="ORF">PR048_032060</name>
</gene>
<sequence>MKQRWNEGAGDPRENPPTRGIVRHDSHMAKIRELTGRRLNQARLVGRRAYNAEPTALLERSLLRQSAQLLGIHSGKAGPRHEARDSLQPQTPRLIHDPKWSWLGVHVVRLQHYTADQNLTLSCDGALDVRGNVALIVPVLLGSISRIRDGDKGNNTTLTQCPIALTRKALNWRAVLLFTMSAYTRQKAKSKYRNRIRLERASQKQSSDIYKTPYDRVTRCRERKINIKASERVNTTELMIHSRLTSILLLQPKFRRVGGLEIASCWLESGYGTCSSGRNRLLQRVRRGDVMSAFPTKYHVPVHILREGKQFEMGPERPVPLSLGRELTPQCQCISPPHRHMQYKTLVIRVSSRTTANRPWLDCSPPTQANWVRFPAGIIPEFLHVGIVSDDAAGRRVSSGISLFSRPFIPALLTIHLCSPSSALKPPISVYSL</sequence>
<proteinExistence type="predicted"/>
<evidence type="ECO:0000313" key="3">
    <source>
        <dbReference type="Proteomes" id="UP001159363"/>
    </source>
</evidence>
<feature type="compositionally biased region" description="Basic and acidic residues" evidence="1">
    <location>
        <begin position="10"/>
        <end position="21"/>
    </location>
</feature>
<keyword evidence="3" id="KW-1185">Reference proteome</keyword>
<organism evidence="2 3">
    <name type="scientific">Dryococelus australis</name>
    <dbReference type="NCBI Taxonomy" id="614101"/>
    <lineage>
        <taxon>Eukaryota</taxon>
        <taxon>Metazoa</taxon>
        <taxon>Ecdysozoa</taxon>
        <taxon>Arthropoda</taxon>
        <taxon>Hexapoda</taxon>
        <taxon>Insecta</taxon>
        <taxon>Pterygota</taxon>
        <taxon>Neoptera</taxon>
        <taxon>Polyneoptera</taxon>
        <taxon>Phasmatodea</taxon>
        <taxon>Verophasmatodea</taxon>
        <taxon>Anareolatae</taxon>
        <taxon>Phasmatidae</taxon>
        <taxon>Eurycanthinae</taxon>
        <taxon>Dryococelus</taxon>
    </lineage>
</organism>